<evidence type="ECO:0000313" key="4">
    <source>
        <dbReference type="Proteomes" id="UP000659654"/>
    </source>
</evidence>
<dbReference type="OrthoDB" id="5794584at2759"/>
<feature type="compositionally biased region" description="Basic and acidic residues" evidence="1">
    <location>
        <begin position="64"/>
        <end position="77"/>
    </location>
</feature>
<evidence type="ECO:0000313" key="5">
    <source>
        <dbReference type="WBParaSite" id="BXY_0951800.1"/>
    </source>
</evidence>
<reference evidence="2" key="2">
    <citation type="submission" date="2020-09" db="EMBL/GenBank/DDBJ databases">
        <authorList>
            <person name="Kikuchi T."/>
        </authorList>
    </citation>
    <scope>NUCLEOTIDE SEQUENCE</scope>
    <source>
        <strain evidence="2">Ka4C1</strain>
    </source>
</reference>
<dbReference type="EMBL" id="CAJFDI010000001">
    <property type="protein sequence ID" value="CAD5210320.1"/>
    <property type="molecule type" value="Genomic_DNA"/>
</dbReference>
<feature type="region of interest" description="Disordered" evidence="1">
    <location>
        <begin position="55"/>
        <end position="138"/>
    </location>
</feature>
<dbReference type="Proteomes" id="UP000659654">
    <property type="component" value="Unassembled WGS sequence"/>
</dbReference>
<protein>
    <submittedName>
        <fullName evidence="2">(pine wood nematode) hypothetical protein</fullName>
    </submittedName>
</protein>
<accession>A0A1I7S923</accession>
<dbReference type="PANTHER" id="PTHR31128:SF9">
    <property type="entry name" value="DUF3444 DOMAIN-CONTAINING PROTEIN-RELATED"/>
    <property type="match status" value="1"/>
</dbReference>
<feature type="compositionally biased region" description="Basic and acidic residues" evidence="1">
    <location>
        <begin position="126"/>
        <end position="138"/>
    </location>
</feature>
<name>A0A1I7S923_BURXY</name>
<sequence>MPSKKEIRESKETQAYEKFCEERNRLRELGEDSEAERSNKTCCCVHGGLCEVAKQKRSSTYEKQLNEKREPEKERSRPIKAKKSSSSGYMKAKDVIASNYRNSYREKSTEKKKNTYAPSHRASSRVRKESEKSEDKVHGLGYAYQKKGSLEDSCQISDSKSLPAKSPATLALTRKAGSLRPRVEKYTLEKRLDPLLDYYIGDADKADAEKGCPNPGSFRIYHCCPSEVLNNYDGLLAGIPLFMVYHGSDGVFRHWPILTRKRTNNRRQLYVGISFTDRIYFDTLAGLVYFYARCVSLFKDDDSKIPDLFPIWLDHGEDAVTVKWEINSDSC</sequence>
<proteinExistence type="predicted"/>
<evidence type="ECO:0000256" key="1">
    <source>
        <dbReference type="SAM" id="MobiDB-lite"/>
    </source>
</evidence>
<dbReference type="WBParaSite" id="BXY_0951800.1">
    <property type="protein sequence ID" value="BXY_0951800.1"/>
    <property type="gene ID" value="BXY_0951800"/>
</dbReference>
<organism evidence="3 5">
    <name type="scientific">Bursaphelenchus xylophilus</name>
    <name type="common">Pinewood nematode worm</name>
    <name type="synonym">Aphelenchoides xylophilus</name>
    <dbReference type="NCBI Taxonomy" id="6326"/>
    <lineage>
        <taxon>Eukaryota</taxon>
        <taxon>Metazoa</taxon>
        <taxon>Ecdysozoa</taxon>
        <taxon>Nematoda</taxon>
        <taxon>Chromadorea</taxon>
        <taxon>Rhabditida</taxon>
        <taxon>Tylenchina</taxon>
        <taxon>Tylenchomorpha</taxon>
        <taxon>Aphelenchoidea</taxon>
        <taxon>Aphelenchoididae</taxon>
        <taxon>Bursaphelenchus</taxon>
    </lineage>
</organism>
<gene>
    <name evidence="2" type="ORF">BXYJ_LOCUS1876</name>
</gene>
<dbReference type="PANTHER" id="PTHR31128">
    <property type="entry name" value="PROTEIN CBR-CLEC-135-RELATED"/>
    <property type="match status" value="1"/>
</dbReference>
<evidence type="ECO:0000313" key="3">
    <source>
        <dbReference type="Proteomes" id="UP000095284"/>
    </source>
</evidence>
<dbReference type="EMBL" id="CAJFCV020000001">
    <property type="protein sequence ID" value="CAG9086168.1"/>
    <property type="molecule type" value="Genomic_DNA"/>
</dbReference>
<dbReference type="Proteomes" id="UP000582659">
    <property type="component" value="Unassembled WGS sequence"/>
</dbReference>
<dbReference type="Proteomes" id="UP000095284">
    <property type="component" value="Unplaced"/>
</dbReference>
<reference evidence="5" key="1">
    <citation type="submission" date="2016-11" db="UniProtKB">
        <authorList>
            <consortium name="WormBaseParasite"/>
        </authorList>
    </citation>
    <scope>IDENTIFICATION</scope>
</reference>
<dbReference type="AlphaFoldDB" id="A0A1I7S923"/>
<feature type="compositionally biased region" description="Basic and acidic residues" evidence="1">
    <location>
        <begin position="103"/>
        <end position="113"/>
    </location>
</feature>
<keyword evidence="4" id="KW-1185">Reference proteome</keyword>
<evidence type="ECO:0000313" key="2">
    <source>
        <dbReference type="EMBL" id="CAD5210320.1"/>
    </source>
</evidence>